<dbReference type="PANTHER" id="PTHR45913:SF19">
    <property type="entry name" value="LOW QUALITY PROTEIN: ZINC FINGER BED DOMAIN-CONTAINING PROTEIN 5-LIKE"/>
    <property type="match status" value="1"/>
</dbReference>
<organism evidence="1 2">
    <name type="scientific">Pogonophryne albipinna</name>
    <dbReference type="NCBI Taxonomy" id="1090488"/>
    <lineage>
        <taxon>Eukaryota</taxon>
        <taxon>Metazoa</taxon>
        <taxon>Chordata</taxon>
        <taxon>Craniata</taxon>
        <taxon>Vertebrata</taxon>
        <taxon>Euteleostomi</taxon>
        <taxon>Actinopterygii</taxon>
        <taxon>Neopterygii</taxon>
        <taxon>Teleostei</taxon>
        <taxon>Neoteleostei</taxon>
        <taxon>Acanthomorphata</taxon>
        <taxon>Eupercaria</taxon>
        <taxon>Perciformes</taxon>
        <taxon>Notothenioidei</taxon>
        <taxon>Pogonophryne</taxon>
    </lineage>
</organism>
<dbReference type="EMBL" id="JAPTMU010000007">
    <property type="protein sequence ID" value="KAJ4940785.1"/>
    <property type="molecule type" value="Genomic_DNA"/>
</dbReference>
<evidence type="ECO:0000313" key="1">
    <source>
        <dbReference type="EMBL" id="KAJ4940785.1"/>
    </source>
</evidence>
<comment type="caution">
    <text evidence="1">The sequence shown here is derived from an EMBL/GenBank/DDBJ whole genome shotgun (WGS) entry which is preliminary data.</text>
</comment>
<proteinExistence type="predicted"/>
<reference evidence="1" key="1">
    <citation type="submission" date="2022-11" db="EMBL/GenBank/DDBJ databases">
        <title>Chromosome-level genome of Pogonophryne albipinna.</title>
        <authorList>
            <person name="Jo E."/>
        </authorList>
    </citation>
    <scope>NUCLEOTIDE SEQUENCE</scope>
    <source>
        <strain evidence="1">SGF0006</strain>
        <tissue evidence="1">Muscle</tissue>
    </source>
</reference>
<gene>
    <name evidence="1" type="ORF">JOQ06_027077</name>
</gene>
<keyword evidence="2" id="KW-1185">Reference proteome</keyword>
<dbReference type="PANTHER" id="PTHR45913">
    <property type="entry name" value="EPM2A-INTERACTING PROTEIN 1"/>
    <property type="match status" value="1"/>
</dbReference>
<sequence>MHEQEGQKQFLRATTSTNVSVLRASYLVANRIAKAKKPFTIGEELILPATKDICRELLGEAAVKKIAQVPLSASTVTLRIEKIAEDIETQLLERINTSPWYALQVDESTDIDNKTILLVYVRYLYQEDVHEDMLCALSLPTKTTAAELFKSLDDYISGKLKWSFCVGICTDGAAAMTGRLSGLTTRIKEVAPEWILEETEPDLSFSQMLLDHLSLLLKEFERDFPTTKDPRTAKEWIRDPFVNKPEARKLNIEALTAGYAHSSRILVRGLTAQQKLTTASLKALWVLAKHNRPFTDAEVFKKVMVTVLEELATDKSMDGVIASVKQVSLSARSAIRCIEALSDAVQGVIIKGLSQANYFSLAIDESSDSTDVAQLCVYVRYF</sequence>
<protein>
    <recommendedName>
        <fullName evidence="3">DUF4371 domain-containing protein</fullName>
    </recommendedName>
</protein>
<evidence type="ECO:0008006" key="3">
    <source>
        <dbReference type="Google" id="ProtNLM"/>
    </source>
</evidence>
<dbReference type="Proteomes" id="UP001219934">
    <property type="component" value="Unassembled WGS sequence"/>
</dbReference>
<name>A0AAD6BBC7_9TELE</name>
<accession>A0AAD6BBC7</accession>
<evidence type="ECO:0000313" key="2">
    <source>
        <dbReference type="Proteomes" id="UP001219934"/>
    </source>
</evidence>
<dbReference type="AlphaFoldDB" id="A0AAD6BBC7"/>